<reference evidence="2" key="2">
    <citation type="submission" date="2020-09" db="EMBL/GenBank/DDBJ databases">
        <authorList>
            <person name="Sun Q."/>
            <person name="Ohkuma M."/>
        </authorList>
    </citation>
    <scope>NUCLEOTIDE SEQUENCE</scope>
    <source>
        <strain evidence="2">JCM 3313</strain>
    </source>
</reference>
<protein>
    <submittedName>
        <fullName evidence="2">Uncharacterized protein</fullName>
    </submittedName>
</protein>
<organism evidence="2 3">
    <name type="scientific">Saccharothrix coeruleofusca</name>
    <dbReference type="NCBI Taxonomy" id="33919"/>
    <lineage>
        <taxon>Bacteria</taxon>
        <taxon>Bacillati</taxon>
        <taxon>Actinomycetota</taxon>
        <taxon>Actinomycetes</taxon>
        <taxon>Pseudonocardiales</taxon>
        <taxon>Pseudonocardiaceae</taxon>
        <taxon>Saccharothrix</taxon>
    </lineage>
</organism>
<keyword evidence="1" id="KW-0812">Transmembrane</keyword>
<dbReference type="EMBL" id="BMRG01000001">
    <property type="protein sequence ID" value="GGP34671.1"/>
    <property type="molecule type" value="Genomic_DNA"/>
</dbReference>
<evidence type="ECO:0000256" key="1">
    <source>
        <dbReference type="SAM" id="Phobius"/>
    </source>
</evidence>
<feature type="transmembrane region" description="Helical" evidence="1">
    <location>
        <begin position="146"/>
        <end position="164"/>
    </location>
</feature>
<sequence>MPSDATPPRITAIIASSRSAHLYAVMLVALGVLCLALGNRTIAIALSTLNRANRLPYSELCAVVAASTGTWLLRPRFWQWDRVGTRRAAVVAATCAVVGTLAPQLIVVAGSVNLPPGTPWAWVACNALLYSALVFCLAPVVGPGPAAGATLLLYFAVAVVNNVWPTASRIIPVSPYPGPGTHWTAALVLTAAAAVVHARTRGATAWTQRERDHD</sequence>
<proteinExistence type="predicted"/>
<keyword evidence="3" id="KW-1185">Reference proteome</keyword>
<gene>
    <name evidence="2" type="ORF">GCM10010185_01680</name>
</gene>
<name>A0A918AFT0_9PSEU</name>
<accession>A0A918AFT0</accession>
<comment type="caution">
    <text evidence="2">The sequence shown here is derived from an EMBL/GenBank/DDBJ whole genome shotgun (WGS) entry which is preliminary data.</text>
</comment>
<keyword evidence="1" id="KW-0472">Membrane</keyword>
<reference evidence="2" key="1">
    <citation type="journal article" date="2014" name="Int. J. Syst. Evol. Microbiol.">
        <title>Complete genome sequence of Corynebacterium casei LMG S-19264T (=DSM 44701T), isolated from a smear-ripened cheese.</title>
        <authorList>
            <consortium name="US DOE Joint Genome Institute (JGI-PGF)"/>
            <person name="Walter F."/>
            <person name="Albersmeier A."/>
            <person name="Kalinowski J."/>
            <person name="Ruckert C."/>
        </authorList>
    </citation>
    <scope>NUCLEOTIDE SEQUENCE</scope>
    <source>
        <strain evidence="2">JCM 3313</strain>
    </source>
</reference>
<dbReference type="Proteomes" id="UP000639606">
    <property type="component" value="Unassembled WGS sequence"/>
</dbReference>
<feature type="transmembrane region" description="Helical" evidence="1">
    <location>
        <begin position="20"/>
        <end position="43"/>
    </location>
</feature>
<evidence type="ECO:0000313" key="2">
    <source>
        <dbReference type="EMBL" id="GGP34671.1"/>
    </source>
</evidence>
<evidence type="ECO:0000313" key="3">
    <source>
        <dbReference type="Proteomes" id="UP000639606"/>
    </source>
</evidence>
<dbReference type="AlphaFoldDB" id="A0A918AFT0"/>
<keyword evidence="1" id="KW-1133">Transmembrane helix</keyword>
<feature type="transmembrane region" description="Helical" evidence="1">
    <location>
        <begin position="120"/>
        <end position="140"/>
    </location>
</feature>
<feature type="transmembrane region" description="Helical" evidence="1">
    <location>
        <begin position="88"/>
        <end position="108"/>
    </location>
</feature>